<dbReference type="EMBL" id="SOYY01000003">
    <property type="protein sequence ID" value="KAA0722999.1"/>
    <property type="molecule type" value="Genomic_DNA"/>
</dbReference>
<dbReference type="Proteomes" id="UP000324632">
    <property type="component" value="Chromosome 3"/>
</dbReference>
<evidence type="ECO:0000313" key="2">
    <source>
        <dbReference type="Proteomes" id="UP000324632"/>
    </source>
</evidence>
<keyword evidence="2" id="KW-1185">Reference proteome</keyword>
<accession>A0A5A9PPN9</accession>
<comment type="caution">
    <text evidence="1">The sequence shown here is derived from an EMBL/GenBank/DDBJ whole genome shotgun (WGS) entry which is preliminary data.</text>
</comment>
<organism evidence="1 2">
    <name type="scientific">Triplophysa tibetana</name>
    <dbReference type="NCBI Taxonomy" id="1572043"/>
    <lineage>
        <taxon>Eukaryota</taxon>
        <taxon>Metazoa</taxon>
        <taxon>Chordata</taxon>
        <taxon>Craniata</taxon>
        <taxon>Vertebrata</taxon>
        <taxon>Euteleostomi</taxon>
        <taxon>Actinopterygii</taxon>
        <taxon>Neopterygii</taxon>
        <taxon>Teleostei</taxon>
        <taxon>Ostariophysi</taxon>
        <taxon>Cypriniformes</taxon>
        <taxon>Nemacheilidae</taxon>
        <taxon>Triplophysa</taxon>
    </lineage>
</organism>
<gene>
    <name evidence="1" type="ORF">E1301_Tti019039</name>
</gene>
<evidence type="ECO:0000313" key="1">
    <source>
        <dbReference type="EMBL" id="KAA0722999.1"/>
    </source>
</evidence>
<proteinExistence type="predicted"/>
<reference evidence="1 2" key="1">
    <citation type="journal article" date="2019" name="Mol. Ecol. Resour.">
        <title>Chromosome-level genome assembly of Triplophysa tibetana, a fish adapted to the harsh high-altitude environment of the Tibetan Plateau.</title>
        <authorList>
            <person name="Yang X."/>
            <person name="Liu H."/>
            <person name="Ma Z."/>
            <person name="Zou Y."/>
            <person name="Zou M."/>
            <person name="Mao Y."/>
            <person name="Li X."/>
            <person name="Wang H."/>
            <person name="Chen T."/>
            <person name="Wang W."/>
            <person name="Yang R."/>
        </authorList>
    </citation>
    <scope>NUCLEOTIDE SEQUENCE [LARGE SCALE GENOMIC DNA]</scope>
    <source>
        <strain evidence="1">TTIB1903HZAU</strain>
        <tissue evidence="1">Muscle</tissue>
    </source>
</reference>
<dbReference type="AlphaFoldDB" id="A0A5A9PPN9"/>
<sequence length="127" mass="14540">MINSCPPQSLNSIEEQWPFLFTKRGLCAHLKTLTGIDICDRIGEALQTKGKRIIHFFQRQTQNRHVQGLLQDYENDPSDMPDNRTGTATVLLLMKHFLEKEDSIFILADLARVTHAIYATRNERGEG</sequence>
<protein>
    <submittedName>
        <fullName evidence="1">Uncharacterized protein</fullName>
    </submittedName>
</protein>
<name>A0A5A9PPN9_9TELE</name>